<organism evidence="1 2">
    <name type="scientific">Rheinheimera tilapiae</name>
    <dbReference type="NCBI Taxonomy" id="875043"/>
    <lineage>
        <taxon>Bacteria</taxon>
        <taxon>Pseudomonadati</taxon>
        <taxon>Pseudomonadota</taxon>
        <taxon>Gammaproteobacteria</taxon>
        <taxon>Chromatiales</taxon>
        <taxon>Chromatiaceae</taxon>
        <taxon>Rheinheimera</taxon>
    </lineage>
</organism>
<keyword evidence="2" id="KW-1185">Reference proteome</keyword>
<protein>
    <recommendedName>
        <fullName evidence="3">Motility protein</fullName>
    </recommendedName>
</protein>
<evidence type="ECO:0008006" key="3">
    <source>
        <dbReference type="Google" id="ProtNLM"/>
    </source>
</evidence>
<dbReference type="RefSeq" id="WP_377248455.1">
    <property type="nucleotide sequence ID" value="NZ_JBHLXP010000005.1"/>
</dbReference>
<comment type="caution">
    <text evidence="1">The sequence shown here is derived from an EMBL/GenBank/DDBJ whole genome shotgun (WGS) entry which is preliminary data.</text>
</comment>
<sequence length="63" mass="6541">MTESIGSLAVSQSYEMLGAALAKTQQKQEAQMTMQLLQSATVAAPTATVSPVGNLGKNIDVMV</sequence>
<dbReference type="Proteomes" id="UP001589813">
    <property type="component" value="Unassembled WGS sequence"/>
</dbReference>
<evidence type="ECO:0000313" key="2">
    <source>
        <dbReference type="Proteomes" id="UP001589813"/>
    </source>
</evidence>
<proteinExistence type="predicted"/>
<reference evidence="1 2" key="1">
    <citation type="submission" date="2024-09" db="EMBL/GenBank/DDBJ databases">
        <authorList>
            <person name="Sun Q."/>
            <person name="Mori K."/>
        </authorList>
    </citation>
    <scope>NUCLEOTIDE SEQUENCE [LARGE SCALE GENOMIC DNA]</scope>
    <source>
        <strain evidence="1 2">KCTC 23315</strain>
    </source>
</reference>
<accession>A0ABV6BI30</accession>
<dbReference type="EMBL" id="JBHLXP010000005">
    <property type="protein sequence ID" value="MFC0050523.1"/>
    <property type="molecule type" value="Genomic_DNA"/>
</dbReference>
<evidence type="ECO:0000313" key="1">
    <source>
        <dbReference type="EMBL" id="MFC0050523.1"/>
    </source>
</evidence>
<name>A0ABV6BI30_9GAMM</name>
<gene>
    <name evidence="1" type="ORF">ACFFJP_19730</name>
</gene>